<name>A0A317F712_9PROT</name>
<evidence type="ECO:0000313" key="3">
    <source>
        <dbReference type="Proteomes" id="UP000245765"/>
    </source>
</evidence>
<protein>
    <recommendedName>
        <fullName evidence="4">Tripartite tricarboxylate transporter substrate binding protein</fullName>
    </recommendedName>
</protein>
<accession>A0A317F712</accession>
<dbReference type="InterPro" id="IPR005064">
    <property type="entry name" value="BUG"/>
</dbReference>
<evidence type="ECO:0000256" key="1">
    <source>
        <dbReference type="ARBA" id="ARBA00006987"/>
    </source>
</evidence>
<dbReference type="InterPro" id="IPR042100">
    <property type="entry name" value="Bug_dom1"/>
</dbReference>
<dbReference type="Gene3D" id="3.40.190.10">
    <property type="entry name" value="Periplasmic binding protein-like II"/>
    <property type="match status" value="1"/>
</dbReference>
<dbReference type="AlphaFoldDB" id="A0A317F712"/>
<gene>
    <name evidence="2" type="ORF">DFH01_21780</name>
</gene>
<proteinExistence type="inferred from homology"/>
<reference evidence="3" key="1">
    <citation type="submission" date="2018-05" db="EMBL/GenBank/DDBJ databases">
        <authorList>
            <person name="Du Z."/>
            <person name="Wang X."/>
        </authorList>
    </citation>
    <scope>NUCLEOTIDE SEQUENCE [LARGE SCALE GENOMIC DNA]</scope>
    <source>
        <strain evidence="3">CQN31</strain>
    </source>
</reference>
<dbReference type="Pfam" id="PF03401">
    <property type="entry name" value="TctC"/>
    <property type="match status" value="1"/>
</dbReference>
<dbReference type="OrthoDB" id="7245295at2"/>
<dbReference type="EMBL" id="QGNA01000005">
    <property type="protein sequence ID" value="PWS34970.1"/>
    <property type="molecule type" value="Genomic_DNA"/>
</dbReference>
<sequence length="324" mass="34635">MHRRTLLATATAALATAIEARAQSAGWAPNRPIRLIIPYPPGGGTDTLARPWAERMRVRLGQPLVIENRGGAATNIGMEAAARGTADGHTLVINADNIAYFPMLYRNMPYDLFRDFIPIAYMAETPLVVAINPEVPARTLREFVALAKANPEKYSFANPSVGSPHHLGFELLAREADIKLVQAQYRGGGPAMNDVLAGHVHLGVFSLGSVTQHFAAGKLRPLAVLSTQRSPAAPDVPTTAEEGLPRVVNALRFLVLAPAATPPEAIAALHAATLASLNDPELRAQLTQAGFTITPSTPDQAAAMLREERDRWAPILPGLNLNLG</sequence>
<dbReference type="PANTHER" id="PTHR42928">
    <property type="entry name" value="TRICARBOXYLATE-BINDING PROTEIN"/>
    <property type="match status" value="1"/>
</dbReference>
<dbReference type="PANTHER" id="PTHR42928:SF5">
    <property type="entry name" value="BLR1237 PROTEIN"/>
    <property type="match status" value="1"/>
</dbReference>
<keyword evidence="3" id="KW-1185">Reference proteome</keyword>
<dbReference type="SUPFAM" id="SSF53850">
    <property type="entry name" value="Periplasmic binding protein-like II"/>
    <property type="match status" value="1"/>
</dbReference>
<dbReference type="RefSeq" id="WP_109872612.1">
    <property type="nucleotide sequence ID" value="NZ_QGNA01000005.1"/>
</dbReference>
<comment type="caution">
    <text evidence="2">The sequence shown here is derived from an EMBL/GenBank/DDBJ whole genome shotgun (WGS) entry which is preliminary data.</text>
</comment>
<organism evidence="2 3">
    <name type="scientific">Falsiroseomonas bella</name>
    <dbReference type="NCBI Taxonomy" id="2184016"/>
    <lineage>
        <taxon>Bacteria</taxon>
        <taxon>Pseudomonadati</taxon>
        <taxon>Pseudomonadota</taxon>
        <taxon>Alphaproteobacteria</taxon>
        <taxon>Acetobacterales</taxon>
        <taxon>Roseomonadaceae</taxon>
        <taxon>Falsiroseomonas</taxon>
    </lineage>
</organism>
<comment type="similarity">
    <text evidence="1">Belongs to the UPF0065 (bug) family.</text>
</comment>
<dbReference type="PIRSF" id="PIRSF017082">
    <property type="entry name" value="YflP"/>
    <property type="match status" value="1"/>
</dbReference>
<dbReference type="Gene3D" id="3.40.190.150">
    <property type="entry name" value="Bordetella uptake gene, domain 1"/>
    <property type="match status" value="1"/>
</dbReference>
<dbReference type="Proteomes" id="UP000245765">
    <property type="component" value="Unassembled WGS sequence"/>
</dbReference>
<evidence type="ECO:0000313" key="2">
    <source>
        <dbReference type="EMBL" id="PWS34970.1"/>
    </source>
</evidence>
<evidence type="ECO:0008006" key="4">
    <source>
        <dbReference type="Google" id="ProtNLM"/>
    </source>
</evidence>
<dbReference type="CDD" id="cd07012">
    <property type="entry name" value="PBP2_Bug_TTT"/>
    <property type="match status" value="1"/>
</dbReference>